<dbReference type="EMBL" id="JAIXMP010000012">
    <property type="protein sequence ID" value="KAI9264116.1"/>
    <property type="molecule type" value="Genomic_DNA"/>
</dbReference>
<name>A0AAD5PFW8_9FUNG</name>
<protein>
    <recommendedName>
        <fullName evidence="2">Globin domain-containing protein</fullName>
    </recommendedName>
</protein>
<reference evidence="3" key="2">
    <citation type="submission" date="2023-02" db="EMBL/GenBank/DDBJ databases">
        <authorList>
            <consortium name="DOE Joint Genome Institute"/>
            <person name="Mondo S.J."/>
            <person name="Chang Y."/>
            <person name="Wang Y."/>
            <person name="Ahrendt S."/>
            <person name="Andreopoulos W."/>
            <person name="Barry K."/>
            <person name="Beard J."/>
            <person name="Benny G.L."/>
            <person name="Blankenship S."/>
            <person name="Bonito G."/>
            <person name="Cuomo C."/>
            <person name="Desiro A."/>
            <person name="Gervers K.A."/>
            <person name="Hundley H."/>
            <person name="Kuo A."/>
            <person name="LaButti K."/>
            <person name="Lang B.F."/>
            <person name="Lipzen A."/>
            <person name="O'Donnell K."/>
            <person name="Pangilinan J."/>
            <person name="Reynolds N."/>
            <person name="Sandor L."/>
            <person name="Smith M.W."/>
            <person name="Tsang A."/>
            <person name="Grigoriev I.V."/>
            <person name="Stajich J.E."/>
            <person name="Spatafora J.W."/>
        </authorList>
    </citation>
    <scope>NUCLEOTIDE SEQUENCE</scope>
    <source>
        <strain evidence="3">RSA 2281</strain>
    </source>
</reference>
<comment type="caution">
    <text evidence="3">The sequence shown here is derived from an EMBL/GenBank/DDBJ whole genome shotgun (WGS) entry which is preliminary data.</text>
</comment>
<dbReference type="GO" id="GO:0046210">
    <property type="term" value="P:nitric oxide catabolic process"/>
    <property type="evidence" value="ECO:0007669"/>
    <property type="project" value="TreeGrafter"/>
</dbReference>
<sequence length="238" mass="27241">MAPPSPSPPTKSQTQLIRRTWERVSEKRLEKDNPNVSASYAFGKTFYESLFALEPKLKPIFNNSLQQARVLTGILSYITRTPSVMPARYKEIGTIRDMNAMMGHGDDDEDVEDSDDLLEELNKEEEAWMVERIQELGARHADYKIFQESFFDPVGPALVEAVQKRLGNEYEPHIGEAWLKAHHYVAFHMKKGLQSRLVWEEALADDQQLHYRKLHSHRRRSSGASQGSAAKVNNCSIQ</sequence>
<dbReference type="GO" id="GO:0019825">
    <property type="term" value="F:oxygen binding"/>
    <property type="evidence" value="ECO:0007669"/>
    <property type="project" value="InterPro"/>
</dbReference>
<accession>A0AAD5PFW8</accession>
<keyword evidence="4" id="KW-1185">Reference proteome</keyword>
<dbReference type="InterPro" id="IPR012292">
    <property type="entry name" value="Globin/Proto"/>
</dbReference>
<dbReference type="InterPro" id="IPR000971">
    <property type="entry name" value="Globin"/>
</dbReference>
<feature type="domain" description="Globin" evidence="2">
    <location>
        <begin position="8"/>
        <end position="194"/>
    </location>
</feature>
<dbReference type="GO" id="GO:0071500">
    <property type="term" value="P:cellular response to nitrosative stress"/>
    <property type="evidence" value="ECO:0007669"/>
    <property type="project" value="TreeGrafter"/>
</dbReference>
<proteinExistence type="predicted"/>
<evidence type="ECO:0000256" key="1">
    <source>
        <dbReference type="SAM" id="MobiDB-lite"/>
    </source>
</evidence>
<gene>
    <name evidence="3" type="ORF">BDA99DRAFT_508452</name>
</gene>
<evidence type="ECO:0000313" key="3">
    <source>
        <dbReference type="EMBL" id="KAI9264116.1"/>
    </source>
</evidence>
<feature type="region of interest" description="Disordered" evidence="1">
    <location>
        <begin position="214"/>
        <end position="238"/>
    </location>
</feature>
<dbReference type="PANTHER" id="PTHR43396:SF6">
    <property type="entry name" value="ABL201WP"/>
    <property type="match status" value="1"/>
</dbReference>
<dbReference type="GO" id="GO:0071949">
    <property type="term" value="F:FAD binding"/>
    <property type="evidence" value="ECO:0007669"/>
    <property type="project" value="TreeGrafter"/>
</dbReference>
<dbReference type="AlphaFoldDB" id="A0AAD5PFW8"/>
<evidence type="ECO:0000259" key="2">
    <source>
        <dbReference type="PROSITE" id="PS01033"/>
    </source>
</evidence>
<dbReference type="SUPFAM" id="SSF46458">
    <property type="entry name" value="Globin-like"/>
    <property type="match status" value="2"/>
</dbReference>
<dbReference type="Gene3D" id="1.10.490.10">
    <property type="entry name" value="Globins"/>
    <property type="match status" value="1"/>
</dbReference>
<dbReference type="GO" id="GO:0008941">
    <property type="term" value="F:nitric oxide dioxygenase NAD(P)H activity"/>
    <property type="evidence" value="ECO:0007669"/>
    <property type="project" value="TreeGrafter"/>
</dbReference>
<dbReference type="PANTHER" id="PTHR43396">
    <property type="entry name" value="FLAVOHEMOPROTEIN"/>
    <property type="match status" value="1"/>
</dbReference>
<organism evidence="3 4">
    <name type="scientific">Phascolomyces articulosus</name>
    <dbReference type="NCBI Taxonomy" id="60185"/>
    <lineage>
        <taxon>Eukaryota</taxon>
        <taxon>Fungi</taxon>
        <taxon>Fungi incertae sedis</taxon>
        <taxon>Mucoromycota</taxon>
        <taxon>Mucoromycotina</taxon>
        <taxon>Mucoromycetes</taxon>
        <taxon>Mucorales</taxon>
        <taxon>Lichtheimiaceae</taxon>
        <taxon>Phascolomyces</taxon>
    </lineage>
</organism>
<evidence type="ECO:0000313" key="4">
    <source>
        <dbReference type="Proteomes" id="UP001209540"/>
    </source>
</evidence>
<reference evidence="3" key="1">
    <citation type="journal article" date="2022" name="IScience">
        <title>Evolution of zygomycete secretomes and the origins of terrestrial fungal ecologies.</title>
        <authorList>
            <person name="Chang Y."/>
            <person name="Wang Y."/>
            <person name="Mondo S."/>
            <person name="Ahrendt S."/>
            <person name="Andreopoulos W."/>
            <person name="Barry K."/>
            <person name="Beard J."/>
            <person name="Benny G.L."/>
            <person name="Blankenship S."/>
            <person name="Bonito G."/>
            <person name="Cuomo C."/>
            <person name="Desiro A."/>
            <person name="Gervers K.A."/>
            <person name="Hundley H."/>
            <person name="Kuo A."/>
            <person name="LaButti K."/>
            <person name="Lang B.F."/>
            <person name="Lipzen A."/>
            <person name="O'Donnell K."/>
            <person name="Pangilinan J."/>
            <person name="Reynolds N."/>
            <person name="Sandor L."/>
            <person name="Smith M.E."/>
            <person name="Tsang A."/>
            <person name="Grigoriev I.V."/>
            <person name="Stajich J.E."/>
            <person name="Spatafora J.W."/>
        </authorList>
    </citation>
    <scope>NUCLEOTIDE SEQUENCE</scope>
    <source>
        <strain evidence="3">RSA 2281</strain>
    </source>
</reference>
<dbReference type="InterPro" id="IPR009050">
    <property type="entry name" value="Globin-like_sf"/>
</dbReference>
<dbReference type="Proteomes" id="UP001209540">
    <property type="component" value="Unassembled WGS sequence"/>
</dbReference>
<dbReference type="GO" id="GO:0020037">
    <property type="term" value="F:heme binding"/>
    <property type="evidence" value="ECO:0007669"/>
    <property type="project" value="InterPro"/>
</dbReference>
<dbReference type="PROSITE" id="PS01033">
    <property type="entry name" value="GLOBIN"/>
    <property type="match status" value="1"/>
</dbReference>